<sequence>PDSPVASTEPLPPLPPPLPVPSPPSSVRGSSTELLATLTRPEASGGGNGAHQSAGMVICARHTPFSPSGLQAAVSADDEDEEEEEEEELSHELKNIFPRYHFHVLRGRNYHLARIAMHYYNKHFGIREKFANLLRQAVSFANFLDGPRKKCKRTLRTDVDIGGANCSSNEDVKIFTIQDTPLFVYLCMFALLPTPPSPTTTNLKVIRLSLFGGRVILPLDPLLLLRPLLRLPILPTLLTCPFSSANTCRMANCLFNPKDPVTIKALRTLAEISSDKNCISIIRNASMHCHLRVKIGNEKLCGKTRHHRHNGNSHAREIRFFHPLLNSCNKTHLT</sequence>
<dbReference type="Proteomes" id="UP000078540">
    <property type="component" value="Unassembled WGS sequence"/>
</dbReference>
<dbReference type="AlphaFoldDB" id="A0A151HZU8"/>
<feature type="non-terminal residue" evidence="2">
    <location>
        <position position="1"/>
    </location>
</feature>
<feature type="compositionally biased region" description="Acidic residues" evidence="1">
    <location>
        <begin position="76"/>
        <end position="88"/>
    </location>
</feature>
<accession>A0A151HZU8</accession>
<evidence type="ECO:0000256" key="1">
    <source>
        <dbReference type="SAM" id="MobiDB-lite"/>
    </source>
</evidence>
<protein>
    <submittedName>
        <fullName evidence="2">Uncharacterized protein</fullName>
    </submittedName>
</protein>
<feature type="region of interest" description="Disordered" evidence="1">
    <location>
        <begin position="69"/>
        <end position="88"/>
    </location>
</feature>
<proteinExistence type="predicted"/>
<name>A0A151HZU8_9HYME</name>
<keyword evidence="3" id="KW-1185">Reference proteome</keyword>
<feature type="region of interest" description="Disordered" evidence="1">
    <location>
        <begin position="1"/>
        <end position="52"/>
    </location>
</feature>
<evidence type="ECO:0000313" key="3">
    <source>
        <dbReference type="Proteomes" id="UP000078540"/>
    </source>
</evidence>
<gene>
    <name evidence="2" type="ORF">ALC53_10747</name>
</gene>
<evidence type="ECO:0000313" key="2">
    <source>
        <dbReference type="EMBL" id="KYM78827.1"/>
    </source>
</evidence>
<dbReference type="EMBL" id="KQ976639">
    <property type="protein sequence ID" value="KYM78827.1"/>
    <property type="molecule type" value="Genomic_DNA"/>
</dbReference>
<feature type="compositionally biased region" description="Pro residues" evidence="1">
    <location>
        <begin position="10"/>
        <end position="24"/>
    </location>
</feature>
<organism evidence="2 3">
    <name type="scientific">Atta colombica</name>
    <dbReference type="NCBI Taxonomy" id="520822"/>
    <lineage>
        <taxon>Eukaryota</taxon>
        <taxon>Metazoa</taxon>
        <taxon>Ecdysozoa</taxon>
        <taxon>Arthropoda</taxon>
        <taxon>Hexapoda</taxon>
        <taxon>Insecta</taxon>
        <taxon>Pterygota</taxon>
        <taxon>Neoptera</taxon>
        <taxon>Endopterygota</taxon>
        <taxon>Hymenoptera</taxon>
        <taxon>Apocrita</taxon>
        <taxon>Aculeata</taxon>
        <taxon>Formicoidea</taxon>
        <taxon>Formicidae</taxon>
        <taxon>Myrmicinae</taxon>
        <taxon>Atta</taxon>
    </lineage>
</organism>
<reference evidence="2 3" key="1">
    <citation type="submission" date="2015-09" db="EMBL/GenBank/DDBJ databases">
        <title>Atta colombica WGS genome.</title>
        <authorList>
            <person name="Nygaard S."/>
            <person name="Hu H."/>
            <person name="Boomsma J."/>
            <person name="Zhang G."/>
        </authorList>
    </citation>
    <scope>NUCLEOTIDE SEQUENCE [LARGE SCALE GENOMIC DNA]</scope>
    <source>
        <strain evidence="2">Treedump-2</strain>
        <tissue evidence="2">Whole body</tissue>
    </source>
</reference>